<dbReference type="PROSITE" id="PS51450">
    <property type="entry name" value="LRR"/>
    <property type="match status" value="1"/>
</dbReference>
<evidence type="ECO:0000256" key="9">
    <source>
        <dbReference type="ARBA" id="ARBA00023180"/>
    </source>
</evidence>
<reference evidence="12 13" key="3">
    <citation type="submission" date="2019-11" db="EMBL/GenBank/DDBJ databases">
        <title>A de novo genome assembly of a pear dwarfing rootstock.</title>
        <authorList>
            <person name="Wang F."/>
            <person name="Wang J."/>
            <person name="Li S."/>
            <person name="Zhang Y."/>
            <person name="Fang M."/>
            <person name="Ma L."/>
            <person name="Zhao Y."/>
            <person name="Jiang S."/>
        </authorList>
    </citation>
    <scope>NUCLEOTIDE SEQUENCE [LARGE SCALE GENOMIC DNA]</scope>
    <source>
        <strain evidence="12">S2</strain>
        <tissue evidence="12">Leaf</tissue>
    </source>
</reference>
<keyword evidence="7 10" id="KW-0472">Membrane</keyword>
<dbReference type="AlphaFoldDB" id="A0A5N5GTV7"/>
<protein>
    <submittedName>
        <fullName evidence="12">Receptor-like protein 12</fullName>
    </submittedName>
</protein>
<sequence length="371" mass="41503">MDNPVKVFSLLRFLSIAITISICLCNGILISAPCKEYERQALLVFKQDLKGPSNWLLSWVGGERDCCNWTGVVCDKKPAIESLSRYKSLGGKLNLSLLNLKHLSYLDLHNNDFEGIEIPSFLGSLKILNLDYNSISSPIPNWLYTFSYLETLVISENNFHALVNLDIFDNQLDGKLMVLDLSKNNFSGGISEIFESFSRCHLSYQLGNFRNLGLLDFSSNSISGPIPVSLGNLSCLEHLNIYNNQLEGVVAKVHFTNLTKPREFSASENSLTLKTSPDWFPPFQLYTLYLNSWHLEPSELPAWLQNQTQLLALNMSNTAISGTILTSFWNFSSVGLLFVDLSYNQLYGKIPNIFVANIDSSSTAVINLGSN</sequence>
<gene>
    <name evidence="12" type="ORF">D8674_014925</name>
</gene>
<dbReference type="Proteomes" id="UP000327157">
    <property type="component" value="Chromosome 15"/>
</dbReference>
<dbReference type="PANTHER" id="PTHR48063">
    <property type="entry name" value="LRR RECEPTOR-LIKE KINASE"/>
    <property type="match status" value="1"/>
</dbReference>
<evidence type="ECO:0000256" key="2">
    <source>
        <dbReference type="ARBA" id="ARBA00022614"/>
    </source>
</evidence>
<accession>A0A5N5GTV7</accession>
<dbReference type="OrthoDB" id="1909482at2759"/>
<evidence type="ECO:0000256" key="7">
    <source>
        <dbReference type="ARBA" id="ARBA00023136"/>
    </source>
</evidence>
<evidence type="ECO:0000313" key="12">
    <source>
        <dbReference type="EMBL" id="KAB2619056.1"/>
    </source>
</evidence>
<feature type="transmembrane region" description="Helical" evidence="10">
    <location>
        <begin position="7"/>
        <end position="30"/>
    </location>
</feature>
<dbReference type="InterPro" id="IPR046956">
    <property type="entry name" value="RLP23-like"/>
</dbReference>
<keyword evidence="4" id="KW-0732">Signal</keyword>
<keyword evidence="9" id="KW-0325">Glycoprotein</keyword>
<keyword evidence="3 10" id="KW-0812">Transmembrane</keyword>
<dbReference type="Pfam" id="PF00560">
    <property type="entry name" value="LRR_1"/>
    <property type="match status" value="2"/>
</dbReference>
<dbReference type="PANTHER" id="PTHR48063:SF98">
    <property type="entry name" value="LRR RECEPTOR-LIKE SERINE_THREONINE-PROTEIN KINASE FLS2"/>
    <property type="match status" value="1"/>
</dbReference>
<reference evidence="13" key="2">
    <citation type="submission" date="2019-10" db="EMBL/GenBank/DDBJ databases">
        <title>A de novo genome assembly of a pear dwarfing rootstock.</title>
        <authorList>
            <person name="Wang F."/>
            <person name="Wang J."/>
            <person name="Li S."/>
            <person name="Zhang Y."/>
            <person name="Fang M."/>
            <person name="Ma L."/>
            <person name="Zhao Y."/>
            <person name="Jiang S."/>
        </authorList>
    </citation>
    <scope>NUCLEOTIDE SEQUENCE [LARGE SCALE GENOMIC DNA]</scope>
</reference>
<dbReference type="Pfam" id="PF08263">
    <property type="entry name" value="LRRNT_2"/>
    <property type="match status" value="1"/>
</dbReference>
<evidence type="ECO:0000256" key="3">
    <source>
        <dbReference type="ARBA" id="ARBA00022692"/>
    </source>
</evidence>
<dbReference type="Gene3D" id="3.80.10.10">
    <property type="entry name" value="Ribonuclease Inhibitor"/>
    <property type="match status" value="2"/>
</dbReference>
<keyword evidence="2" id="KW-0433">Leucine-rich repeat</keyword>
<evidence type="ECO:0000256" key="8">
    <source>
        <dbReference type="ARBA" id="ARBA00023170"/>
    </source>
</evidence>
<keyword evidence="8 12" id="KW-0675">Receptor</keyword>
<dbReference type="Pfam" id="PF13855">
    <property type="entry name" value="LRR_8"/>
    <property type="match status" value="1"/>
</dbReference>
<evidence type="ECO:0000256" key="4">
    <source>
        <dbReference type="ARBA" id="ARBA00022729"/>
    </source>
</evidence>
<dbReference type="SUPFAM" id="SSF52058">
    <property type="entry name" value="L domain-like"/>
    <property type="match status" value="1"/>
</dbReference>
<keyword evidence="5" id="KW-0677">Repeat</keyword>
<comment type="subcellular location">
    <subcellularLocation>
        <location evidence="1">Membrane</location>
        <topology evidence="1">Single-pass type I membrane protein</topology>
    </subcellularLocation>
</comment>
<dbReference type="InterPro" id="IPR032675">
    <property type="entry name" value="LRR_dom_sf"/>
</dbReference>
<comment type="caution">
    <text evidence="12">The sequence shown here is derived from an EMBL/GenBank/DDBJ whole genome shotgun (WGS) entry which is preliminary data.</text>
</comment>
<proteinExistence type="predicted"/>
<keyword evidence="6 10" id="KW-1133">Transmembrane helix</keyword>
<dbReference type="InterPro" id="IPR013210">
    <property type="entry name" value="LRR_N_plant-typ"/>
</dbReference>
<keyword evidence="13" id="KW-1185">Reference proteome</keyword>
<evidence type="ECO:0000256" key="1">
    <source>
        <dbReference type="ARBA" id="ARBA00004479"/>
    </source>
</evidence>
<evidence type="ECO:0000256" key="6">
    <source>
        <dbReference type="ARBA" id="ARBA00022989"/>
    </source>
</evidence>
<name>A0A5N5GTV7_9ROSA</name>
<evidence type="ECO:0000313" key="13">
    <source>
        <dbReference type="Proteomes" id="UP000327157"/>
    </source>
</evidence>
<organism evidence="12 13">
    <name type="scientific">Pyrus ussuriensis x Pyrus communis</name>
    <dbReference type="NCBI Taxonomy" id="2448454"/>
    <lineage>
        <taxon>Eukaryota</taxon>
        <taxon>Viridiplantae</taxon>
        <taxon>Streptophyta</taxon>
        <taxon>Embryophyta</taxon>
        <taxon>Tracheophyta</taxon>
        <taxon>Spermatophyta</taxon>
        <taxon>Magnoliopsida</taxon>
        <taxon>eudicotyledons</taxon>
        <taxon>Gunneridae</taxon>
        <taxon>Pentapetalae</taxon>
        <taxon>rosids</taxon>
        <taxon>fabids</taxon>
        <taxon>Rosales</taxon>
        <taxon>Rosaceae</taxon>
        <taxon>Amygdaloideae</taxon>
        <taxon>Maleae</taxon>
        <taxon>Pyrus</taxon>
    </lineage>
</organism>
<dbReference type="InterPro" id="IPR001611">
    <property type="entry name" value="Leu-rich_rpt"/>
</dbReference>
<dbReference type="EMBL" id="SMOL01000401">
    <property type="protein sequence ID" value="KAB2619056.1"/>
    <property type="molecule type" value="Genomic_DNA"/>
</dbReference>
<evidence type="ECO:0000259" key="11">
    <source>
        <dbReference type="Pfam" id="PF08263"/>
    </source>
</evidence>
<evidence type="ECO:0000256" key="5">
    <source>
        <dbReference type="ARBA" id="ARBA00022737"/>
    </source>
</evidence>
<reference evidence="12 13" key="1">
    <citation type="submission" date="2019-09" db="EMBL/GenBank/DDBJ databases">
        <authorList>
            <person name="Ou C."/>
        </authorList>
    </citation>
    <scope>NUCLEOTIDE SEQUENCE [LARGE SCALE GENOMIC DNA]</scope>
    <source>
        <strain evidence="12">S2</strain>
        <tissue evidence="12">Leaf</tissue>
    </source>
</reference>
<dbReference type="GO" id="GO:0016020">
    <property type="term" value="C:membrane"/>
    <property type="evidence" value="ECO:0007669"/>
    <property type="project" value="UniProtKB-SubCell"/>
</dbReference>
<feature type="domain" description="Leucine-rich repeat-containing N-terminal plant-type" evidence="11">
    <location>
        <begin position="37"/>
        <end position="75"/>
    </location>
</feature>
<evidence type="ECO:0000256" key="10">
    <source>
        <dbReference type="SAM" id="Phobius"/>
    </source>
</evidence>